<feature type="modified residue" description="4-aspartylphosphate" evidence="2">
    <location>
        <position position="69"/>
    </location>
</feature>
<dbReference type="Gene3D" id="3.40.50.2300">
    <property type="match status" value="1"/>
</dbReference>
<dbReference type="GO" id="GO:0003677">
    <property type="term" value="F:DNA binding"/>
    <property type="evidence" value="ECO:0007669"/>
    <property type="project" value="InterPro"/>
</dbReference>
<accession>A0A4Q6XNK6</accession>
<gene>
    <name evidence="4" type="ORF">EWE74_16515</name>
</gene>
<keyword evidence="1 2" id="KW-0597">Phosphoprotein</keyword>
<dbReference type="Proteomes" id="UP000292855">
    <property type="component" value="Unassembled WGS sequence"/>
</dbReference>
<dbReference type="Pfam" id="PF04397">
    <property type="entry name" value="LytTR"/>
    <property type="match status" value="1"/>
</dbReference>
<dbReference type="AlphaFoldDB" id="A0A4Q6XNK6"/>
<dbReference type="InterPro" id="IPR050595">
    <property type="entry name" value="Bact_response_regulator"/>
</dbReference>
<dbReference type="SUPFAM" id="SSF52172">
    <property type="entry name" value="CheY-like"/>
    <property type="match status" value="1"/>
</dbReference>
<evidence type="ECO:0000256" key="2">
    <source>
        <dbReference type="PROSITE-ProRule" id="PRU00169"/>
    </source>
</evidence>
<dbReference type="OrthoDB" id="9809318at2"/>
<dbReference type="Pfam" id="PF00072">
    <property type="entry name" value="Response_reg"/>
    <property type="match status" value="1"/>
</dbReference>
<evidence type="ECO:0000259" key="3">
    <source>
        <dbReference type="PROSITE" id="PS50110"/>
    </source>
</evidence>
<keyword evidence="5" id="KW-1185">Reference proteome</keyword>
<evidence type="ECO:0000313" key="5">
    <source>
        <dbReference type="Proteomes" id="UP000292855"/>
    </source>
</evidence>
<dbReference type="PROSITE" id="PS50110">
    <property type="entry name" value="RESPONSE_REGULATORY"/>
    <property type="match status" value="1"/>
</dbReference>
<dbReference type="InterPro" id="IPR007492">
    <property type="entry name" value="LytTR_DNA-bd_dom"/>
</dbReference>
<sequence length="278" mass="31671">MDVYKVMSNLADKKKKLRVVVLDDEPESVEHMVSLIEVTDGFELAFVSNSPWEVLGRLKEDAVHVLFLDMEMPTMHGLQLMQQLDFIKKINPLVAHLQVVVCTAHEHFAREAFDNRATDYLTKPVTFSRYMQAVNVVKERLLPMSPNVLDRANECLIMFSERGKAVARVNFNEIIVVEAQDDKSWVWINSTDYYETSEGLGDVLLRLPKSNFIKVHRSYAISLSHFQGIVGESGSKHKFVVLKGTDAKIPLGEQGNHPLFEMWLGENAVRGKKISKKR</sequence>
<evidence type="ECO:0000256" key="1">
    <source>
        <dbReference type="ARBA" id="ARBA00022553"/>
    </source>
</evidence>
<name>A0A4Q6XNK6_9SPHI</name>
<feature type="domain" description="Response regulatory" evidence="3">
    <location>
        <begin position="18"/>
        <end position="138"/>
    </location>
</feature>
<dbReference type="PANTHER" id="PTHR44591">
    <property type="entry name" value="STRESS RESPONSE REGULATOR PROTEIN 1"/>
    <property type="match status" value="1"/>
</dbReference>
<dbReference type="InterPro" id="IPR001789">
    <property type="entry name" value="Sig_transdc_resp-reg_receiver"/>
</dbReference>
<dbReference type="SMART" id="SM00448">
    <property type="entry name" value="REC"/>
    <property type="match status" value="1"/>
</dbReference>
<dbReference type="PANTHER" id="PTHR44591:SF3">
    <property type="entry name" value="RESPONSE REGULATORY DOMAIN-CONTAINING PROTEIN"/>
    <property type="match status" value="1"/>
</dbReference>
<dbReference type="InterPro" id="IPR011006">
    <property type="entry name" value="CheY-like_superfamily"/>
</dbReference>
<dbReference type="SMART" id="SM00850">
    <property type="entry name" value="LytTR"/>
    <property type="match status" value="1"/>
</dbReference>
<dbReference type="EMBL" id="SGIT01000003">
    <property type="protein sequence ID" value="RZF58922.1"/>
    <property type="molecule type" value="Genomic_DNA"/>
</dbReference>
<dbReference type="GO" id="GO:0000160">
    <property type="term" value="P:phosphorelay signal transduction system"/>
    <property type="evidence" value="ECO:0007669"/>
    <property type="project" value="InterPro"/>
</dbReference>
<evidence type="ECO:0000313" key="4">
    <source>
        <dbReference type="EMBL" id="RZF58922.1"/>
    </source>
</evidence>
<reference evidence="4 5" key="1">
    <citation type="submission" date="2019-02" db="EMBL/GenBank/DDBJ databases">
        <authorList>
            <person name="Li Y."/>
        </authorList>
    </citation>
    <scope>NUCLEOTIDE SEQUENCE [LARGE SCALE GENOMIC DNA]</scope>
    <source>
        <strain evidence="4 5">30C10-4-7</strain>
    </source>
</reference>
<comment type="caution">
    <text evidence="4">The sequence shown here is derived from an EMBL/GenBank/DDBJ whole genome shotgun (WGS) entry which is preliminary data.</text>
</comment>
<organism evidence="4 5">
    <name type="scientific">Sphingobacterium corticibacterium</name>
    <dbReference type="NCBI Taxonomy" id="2484746"/>
    <lineage>
        <taxon>Bacteria</taxon>
        <taxon>Pseudomonadati</taxon>
        <taxon>Bacteroidota</taxon>
        <taxon>Sphingobacteriia</taxon>
        <taxon>Sphingobacteriales</taxon>
        <taxon>Sphingobacteriaceae</taxon>
        <taxon>Sphingobacterium</taxon>
    </lineage>
</organism>
<protein>
    <submittedName>
        <fullName evidence="4">Response regulator transcription factor</fullName>
    </submittedName>
</protein>
<dbReference type="Gene3D" id="2.40.50.1020">
    <property type="entry name" value="LytTr DNA-binding domain"/>
    <property type="match status" value="1"/>
</dbReference>
<proteinExistence type="predicted"/>